<organism evidence="3 4">
    <name type="scientific">Methylobacterium jeotgali</name>
    <dbReference type="NCBI Taxonomy" id="381630"/>
    <lineage>
        <taxon>Bacteria</taxon>
        <taxon>Pseudomonadati</taxon>
        <taxon>Pseudomonadota</taxon>
        <taxon>Alphaproteobacteria</taxon>
        <taxon>Hyphomicrobiales</taxon>
        <taxon>Methylobacteriaceae</taxon>
        <taxon>Methylobacterium</taxon>
    </lineage>
</organism>
<proteinExistence type="predicted"/>
<dbReference type="EMBL" id="BPQR01000058">
    <property type="protein sequence ID" value="GJE07990.1"/>
    <property type="molecule type" value="Genomic_DNA"/>
</dbReference>
<dbReference type="SMART" id="SM00060">
    <property type="entry name" value="FN3"/>
    <property type="match status" value="3"/>
</dbReference>
<dbReference type="RefSeq" id="WP_238277420.1">
    <property type="nucleotide sequence ID" value="NZ_BPQR01000058.1"/>
</dbReference>
<reference evidence="3" key="2">
    <citation type="submission" date="2021-08" db="EMBL/GenBank/DDBJ databases">
        <authorList>
            <person name="Tani A."/>
            <person name="Ola A."/>
            <person name="Ogura Y."/>
            <person name="Katsura K."/>
            <person name="Hayashi T."/>
        </authorList>
    </citation>
    <scope>NUCLEOTIDE SEQUENCE</scope>
    <source>
        <strain evidence="3">LMG 23639</strain>
    </source>
</reference>
<comment type="caution">
    <text evidence="3">The sequence shown here is derived from an EMBL/GenBank/DDBJ whole genome shotgun (WGS) entry which is preliminary data.</text>
</comment>
<dbReference type="PANTHER" id="PTHR36251">
    <property type="entry name" value="FELS-1 PROPHAGE HOST SPECIFICITY PROTEIN-RELATED"/>
    <property type="match status" value="1"/>
</dbReference>
<keyword evidence="4" id="KW-1185">Reference proteome</keyword>
<dbReference type="SUPFAM" id="SSF49265">
    <property type="entry name" value="Fibronectin type III"/>
    <property type="match status" value="1"/>
</dbReference>
<reference evidence="3" key="1">
    <citation type="journal article" date="2021" name="Front. Microbiol.">
        <title>Comprehensive Comparative Genomics and Phenotyping of Methylobacterium Species.</title>
        <authorList>
            <person name="Alessa O."/>
            <person name="Ogura Y."/>
            <person name="Fujitani Y."/>
            <person name="Takami H."/>
            <person name="Hayashi T."/>
            <person name="Sahin N."/>
            <person name="Tani A."/>
        </authorList>
    </citation>
    <scope>NUCLEOTIDE SEQUENCE</scope>
    <source>
        <strain evidence="3">LMG 23639</strain>
    </source>
</reference>
<evidence type="ECO:0000256" key="1">
    <source>
        <dbReference type="SAM" id="MobiDB-lite"/>
    </source>
</evidence>
<accession>A0ABQ4SZP3</accession>
<dbReference type="InterPro" id="IPR013783">
    <property type="entry name" value="Ig-like_fold"/>
</dbReference>
<evidence type="ECO:0000313" key="4">
    <source>
        <dbReference type="Proteomes" id="UP001055102"/>
    </source>
</evidence>
<evidence type="ECO:0000259" key="2">
    <source>
        <dbReference type="PROSITE" id="PS50853"/>
    </source>
</evidence>
<feature type="domain" description="Fibronectin type-III" evidence="2">
    <location>
        <begin position="1094"/>
        <end position="1195"/>
    </location>
</feature>
<dbReference type="InterPro" id="IPR053171">
    <property type="entry name" value="Viral_Tip_Attach_Protein"/>
</dbReference>
<dbReference type="InterPro" id="IPR032876">
    <property type="entry name" value="J_dom"/>
</dbReference>
<feature type="region of interest" description="Disordered" evidence="1">
    <location>
        <begin position="159"/>
        <end position="188"/>
    </location>
</feature>
<dbReference type="InterPro" id="IPR036116">
    <property type="entry name" value="FN3_sf"/>
</dbReference>
<name>A0ABQ4SZP3_9HYPH</name>
<dbReference type="CDD" id="cd00063">
    <property type="entry name" value="FN3"/>
    <property type="match status" value="1"/>
</dbReference>
<dbReference type="InterPro" id="IPR003961">
    <property type="entry name" value="FN3_dom"/>
</dbReference>
<dbReference type="Proteomes" id="UP001055102">
    <property type="component" value="Unassembled WGS sequence"/>
</dbReference>
<sequence length="2164" mass="230541">MALGLKGRKGSTTTSRKATRHDDTLFATDTVELLLAISEGPIDGFVDGAASFYVGDVPLLDKGSNTPNISNFELRMLRGTNPADSIRLNLGGLSSSKNVGLELRTAGQAIVTQGDKTQIDYIDIRIVVQQLLSLSAEGGEFPTGVEFKIEIKPRSASTWQIPFDNQPPPPVENTSGASNYRPGASTPGTVINDSYRETYVSPGTATQPVPKATGAMWFLSDLTPWSPRIWNGTSWQVPNGLASGSRSGYAIWTWTDYDGASRTAWYSPSGTAPPPGTLGVGDFLLTPQSGEQVYAFNDTSWVSTKQFDTPAIAAPGVIQIAGLTRSPYPKDYRIPVARINEPYDVRLTRISPVSDKTVVRNITFESIQEVKRDVVSFPDLALAWLTIKATDTFTQVPDFTGVYRGIRVPVPSNHVFNETTNLSEFPGIWDGTFKIAYTNNPSWHAYNFIKNSRYGKNAYYPEVPDQWDFYEFGKHCSAHGFRFNEYIQDPRSTNELINYIVGIAGGRYVDRGDGYSTVIWDADDQVAQAIFAPENTVEGSFSYSFTDAAERKNDFKVSFKNPGLNYREDRVRVYDQNTIDVNGRNAEEFVAVGCRDPEEAVKRGRLRLATSLTEKIIVSFKTNRMGRYLLPFQVILIADDQSTNVISGRVKNSAALPTGTSVLPLRDQIYLEAGVSYSIQFTLSNGNGGLKVVTYPLTVATPGLQSQLQLSQALSEPLPEYAVFSIGAPKPFRIVSITQDKDEPDQIEITAIEVNRLKWAFVDGTVELRDLVALQTGPLSRYVYPVTGAQIVPEITADGRYNLLATWNPTETKLNRGYRVYQSFNQGPMSLVAEPSDTLYRIESPAAGTYILSIVAVGLDNVTESPPVTVSYVVASTTSIRSVAPPKNLRLVNEPAAPLFYAINPQFTWEAAEDPLVIKYIVEVLNGAGAVLYTERVEGQLVFSYTLAQNKASNGGVALRAFTVRVRSIDMTGSFSEPVTLAVNKPAPPAVVPDLQPAGLSVVVSYERPALTTDIAGALVWMEQASGYDPLQKVPAYDGELNPVFIKGEKGKTYYVRVALYDSYGKSGLNISAEKSISIGTDLIDTVAPIIPDAPSLSTTLDKSVDGKVSASVTATWAASPSTNFGRFEVRFRETATGNWGPAENVGAGLAITKRNLLPGTVYQAQLRAVNQDGFAASGWSATAEITSAANTAPPGAITGLVAVGGFERAYLSWSNPTDNDLSYLEVYAGTSNVFANATRIATLSPRDTTYQDPLSTTGTKFYWVRPFNSSKVGSTSITGPVSATSVALVGAQIGAGIIDQTKVASSLALVETVSVLPTTGNFVGRQAYLTADSKLYRFSTLGWTREVDGADLRANSILAGAIAAGAVKAAQLDAGAVTASKLAIQSANQFFNGDLAQGMRGFAVAYKTITIPTGVQVGPSVWGPDGLPKQLQLYATGTPSSGQVMDADCYRIDGNGNNTFYSVTGGQTYEFSAAVSAHRSSALCYISWLDASQNFISQPASATVYNNQSTGGPISTFQRVGLIAVAPSNAVYAKPSFRLIADGTVNPIVFVSAIMWAGARTGQTELSPYVDPTVTAIDGANLFTGSLNANRIIAGSMTTDRFTAGTIDAAIIVAGSIKVGMLDASVLTAANITVSGATRLSSWLGGTDTTKINGGAIEANSIRTNSIQIGARGISVVGIEFQMGRDGNGNLTNTIQWTAGYVLYINDSGVVASSQISAGSVPTGGGFYYIFWQKGAGVFIAADTNSYPSYLSNPDLVLMASTGSATGLAVFYGGTVIDGTKITTLSITAAQIAANQIQTQHMQANSIQGDRIAAGSLVAEKIASGTITAAIVYIGNDRMYLQNSNGPRLMVYDTNGVNRVAMGELSGNGSNVYGAIFRNAQNQIVMDTTGLGGAGIGVPGTGLLASGGSANVLDNATFDLGTAGWLNYSNTTIAGYGIDLSASYALSNGHTYWLGGANGDNGAVYIVYANRADGRIYYPATPNQRWEASAWLNPHRCSARVVIAFMDGNGNALTTVASSNVVNNDSNGSDLTGYKRVGCFALAPGGTVFVRIQIEAYANGQGSPYLFFTQPHLGVALPNQAELSPWSPGGGQMAKLNSGNIGVYMAAATIGDAQVGTLSANKISVNQLSAFTVDLGEVTAGRARSGDSKFVIDFNARYLAIWD</sequence>
<gene>
    <name evidence="3" type="ORF">AOPFMNJM_3322</name>
</gene>
<dbReference type="Gene3D" id="2.60.40.10">
    <property type="entry name" value="Immunoglobulins"/>
    <property type="match status" value="2"/>
</dbReference>
<dbReference type="Pfam" id="PF13550">
    <property type="entry name" value="Phage-tail_3"/>
    <property type="match status" value="1"/>
</dbReference>
<evidence type="ECO:0000313" key="3">
    <source>
        <dbReference type="EMBL" id="GJE07990.1"/>
    </source>
</evidence>
<dbReference type="PROSITE" id="PS50853">
    <property type="entry name" value="FN3"/>
    <property type="match status" value="1"/>
</dbReference>
<protein>
    <recommendedName>
        <fullName evidence="2">Fibronectin type-III domain-containing protein</fullName>
    </recommendedName>
</protein>
<dbReference type="PANTHER" id="PTHR36251:SF2">
    <property type="entry name" value="GIFSY-2 PROPHAGE HOST SPECIFICITY PROTEIN J, PHAGE LAMBDA"/>
    <property type="match status" value="1"/>
</dbReference>